<dbReference type="AlphaFoldDB" id="A0A9D4XGT3"/>
<dbReference type="EMBL" id="JAMSHJ010000004">
    <property type="protein sequence ID" value="KAI5420077.1"/>
    <property type="molecule type" value="Genomic_DNA"/>
</dbReference>
<evidence type="ECO:0000313" key="1">
    <source>
        <dbReference type="EMBL" id="KAI5420077.1"/>
    </source>
</evidence>
<sequence>MVVLKVRTLLVHVHLKLFKAGIQEQDHEKFSVSGKKKNDEVSIIVRVFRKPKAFEIFRPPREGTSPANYAKRLDIKMPNPFPYKSDKVVSWEYVLLPL</sequence>
<dbReference type="Gramene" id="Psat04G0403000-T1">
    <property type="protein sequence ID" value="KAI5420077.1"/>
    <property type="gene ID" value="KIW84_044030"/>
</dbReference>
<evidence type="ECO:0000313" key="2">
    <source>
        <dbReference type="Proteomes" id="UP001058974"/>
    </source>
</evidence>
<accession>A0A9D4XGT3</accession>
<dbReference type="Proteomes" id="UP001058974">
    <property type="component" value="Chromosome 4"/>
</dbReference>
<organism evidence="1 2">
    <name type="scientific">Pisum sativum</name>
    <name type="common">Garden pea</name>
    <name type="synonym">Lathyrus oleraceus</name>
    <dbReference type="NCBI Taxonomy" id="3888"/>
    <lineage>
        <taxon>Eukaryota</taxon>
        <taxon>Viridiplantae</taxon>
        <taxon>Streptophyta</taxon>
        <taxon>Embryophyta</taxon>
        <taxon>Tracheophyta</taxon>
        <taxon>Spermatophyta</taxon>
        <taxon>Magnoliopsida</taxon>
        <taxon>eudicotyledons</taxon>
        <taxon>Gunneridae</taxon>
        <taxon>Pentapetalae</taxon>
        <taxon>rosids</taxon>
        <taxon>fabids</taxon>
        <taxon>Fabales</taxon>
        <taxon>Fabaceae</taxon>
        <taxon>Papilionoideae</taxon>
        <taxon>50 kb inversion clade</taxon>
        <taxon>NPAAA clade</taxon>
        <taxon>Hologalegina</taxon>
        <taxon>IRL clade</taxon>
        <taxon>Fabeae</taxon>
        <taxon>Lathyrus</taxon>
    </lineage>
</organism>
<comment type="caution">
    <text evidence="1">The sequence shown here is derived from an EMBL/GenBank/DDBJ whole genome shotgun (WGS) entry which is preliminary data.</text>
</comment>
<protein>
    <submittedName>
        <fullName evidence="1">Uncharacterized protein</fullName>
    </submittedName>
</protein>
<keyword evidence="2" id="KW-1185">Reference proteome</keyword>
<reference evidence="1 2" key="1">
    <citation type="journal article" date="2022" name="Nat. Genet.">
        <title>Improved pea reference genome and pan-genome highlight genomic features and evolutionary characteristics.</title>
        <authorList>
            <person name="Yang T."/>
            <person name="Liu R."/>
            <person name="Luo Y."/>
            <person name="Hu S."/>
            <person name="Wang D."/>
            <person name="Wang C."/>
            <person name="Pandey M.K."/>
            <person name="Ge S."/>
            <person name="Xu Q."/>
            <person name="Li N."/>
            <person name="Li G."/>
            <person name="Huang Y."/>
            <person name="Saxena R.K."/>
            <person name="Ji Y."/>
            <person name="Li M."/>
            <person name="Yan X."/>
            <person name="He Y."/>
            <person name="Liu Y."/>
            <person name="Wang X."/>
            <person name="Xiang C."/>
            <person name="Varshney R.K."/>
            <person name="Ding H."/>
            <person name="Gao S."/>
            <person name="Zong X."/>
        </authorList>
    </citation>
    <scope>NUCLEOTIDE SEQUENCE [LARGE SCALE GENOMIC DNA]</scope>
    <source>
        <strain evidence="1 2">cv. Zhongwan 6</strain>
    </source>
</reference>
<gene>
    <name evidence="1" type="ORF">KIW84_044030</name>
</gene>
<proteinExistence type="predicted"/>
<name>A0A9D4XGT3_PEA</name>